<reference evidence="3" key="1">
    <citation type="submission" date="2020-05" db="EMBL/GenBank/DDBJ databases">
        <authorList>
            <person name="Chiriac C."/>
            <person name="Salcher M."/>
            <person name="Ghai R."/>
            <person name="Kavagutti S V."/>
        </authorList>
    </citation>
    <scope>NUCLEOTIDE SEQUENCE</scope>
</reference>
<feature type="domain" description="Phage tail tape measure protein" evidence="2">
    <location>
        <begin position="93"/>
        <end position="247"/>
    </location>
</feature>
<evidence type="ECO:0000259" key="2">
    <source>
        <dbReference type="Pfam" id="PF10145"/>
    </source>
</evidence>
<proteinExistence type="predicted"/>
<dbReference type="PANTHER" id="PTHR37813">
    <property type="entry name" value="FELS-2 PROPHAGE PROTEIN"/>
    <property type="match status" value="1"/>
</dbReference>
<sequence>MSSIASAFVEMLPSTAGFAKALQAEVGPQVDGVGKRSGSRFGKFMVAGFSAGGAAAIVTAKALYSIGSTFDDVTDTIRVGTGATGKELERLTNQAKSVGKQIPVAFSDVGPVIAELNTRLGLTGPPLKKLTKQFLEAGRITGEALNVKTFTSAFNAFDVKAGATTAVMDQLYRVSQDTGLGLNDLAASVARNAPNLKQFGFSIGESASLIGTLDKAGLDSNKTLASLSKAMVGFAKDGRDPQDALRGTVAQIEEFTKSGKDAAAINLAGEVFGTRGATQFVAAIKSGKVNLDDLTAATKGSGDTILKAGRDTADFAEHWQQFKNNVLVAIEPLATRFFNALGAGMAVLSTQALPALQQFGGYLSTTLGPAVEAIRGIFSGSTSGISSDVSRNLGAVKDTFSSVVSIVRSLWSAFGSDITSAAKTFLTNLRTIIGGQLQIIAGVFKTIAAVLRGDWSGAWDGIKQIVSGAIAVVKGILSNAKGALSLIWSALWTTIKAVADAAWEGIKAGAQAGVDKLLGLLRGLPGKAKNAIGNAADLLFDKGVAIVTGLARGIRDTAGAVLSAIKESIVDKLPGWVKDPLGIKSPSKVFAVIGKNIVEGLAAGILDGSPLALSAAGYLTSALQSSLVDRLTSMRDKTKGVLDGLMGDFASLRDGVASAFTGNLFEASTGTGLLGDLVAKYGNLKEVAAAFKKLVRWGLDPGFLGQLFQSGNAALIIDLASGPKREAVLADSEFGLIGDLATSIGGAVADVSLGPRIDRTNAKLDKIKDALDSLPARFGQQINQAASGKSTGGGTKK</sequence>
<dbReference type="AlphaFoldDB" id="A0A6J6SFZ3"/>
<gene>
    <name evidence="3" type="ORF">UFOPK2579_02747</name>
</gene>
<protein>
    <submittedName>
        <fullName evidence="3">Unannotated protein</fullName>
    </submittedName>
</protein>
<accession>A0A6J6SFZ3</accession>
<evidence type="ECO:0000313" key="3">
    <source>
        <dbReference type="EMBL" id="CAB4733770.1"/>
    </source>
</evidence>
<dbReference type="Pfam" id="PF10145">
    <property type="entry name" value="PhageMin_Tail"/>
    <property type="match status" value="1"/>
</dbReference>
<dbReference type="InterPro" id="IPR010090">
    <property type="entry name" value="Phage_tape_meas"/>
</dbReference>
<evidence type="ECO:0000256" key="1">
    <source>
        <dbReference type="ARBA" id="ARBA00022612"/>
    </source>
</evidence>
<dbReference type="NCBIfam" id="TIGR01760">
    <property type="entry name" value="tape_meas_TP901"/>
    <property type="match status" value="1"/>
</dbReference>
<organism evidence="3">
    <name type="scientific">freshwater metagenome</name>
    <dbReference type="NCBI Taxonomy" id="449393"/>
    <lineage>
        <taxon>unclassified sequences</taxon>
        <taxon>metagenomes</taxon>
        <taxon>ecological metagenomes</taxon>
    </lineage>
</organism>
<dbReference type="PANTHER" id="PTHR37813:SF1">
    <property type="entry name" value="FELS-2 PROPHAGE PROTEIN"/>
    <property type="match status" value="1"/>
</dbReference>
<dbReference type="EMBL" id="CAEZXR010000444">
    <property type="protein sequence ID" value="CAB4733770.1"/>
    <property type="molecule type" value="Genomic_DNA"/>
</dbReference>
<name>A0A6J6SFZ3_9ZZZZ</name>
<keyword evidence="1" id="KW-1188">Viral release from host cell</keyword>